<proteinExistence type="predicted"/>
<keyword evidence="1" id="KW-0732">Signal</keyword>
<sequence length="85" mass="9169">MFARCVSFSFTAFLLSLFPVAALSATKEGAVAFDIKTLEGLGYSAELANFFSQQDKFLPGQHDVAIIVNANKTYHVAATFDSEGN</sequence>
<reference evidence="2 3" key="1">
    <citation type="submission" date="2015-03" db="EMBL/GenBank/DDBJ databases">
        <authorList>
            <consortium name="Pathogen Informatics"/>
            <person name="Murphy D."/>
        </authorList>
    </citation>
    <scope>NUCLEOTIDE SEQUENCE [LARGE SCALE GENOMIC DNA]</scope>
    <source>
        <strain evidence="2 3">IP05342</strain>
    </source>
</reference>
<dbReference type="EMBL" id="CPXJ01000049">
    <property type="protein sequence ID" value="CNE31580.1"/>
    <property type="molecule type" value="Genomic_DNA"/>
</dbReference>
<dbReference type="InterPro" id="IPR037224">
    <property type="entry name" value="PapC_N_sf"/>
</dbReference>
<evidence type="ECO:0000313" key="2">
    <source>
        <dbReference type="EMBL" id="CNE31580.1"/>
    </source>
</evidence>
<feature type="signal peptide" evidence="1">
    <location>
        <begin position="1"/>
        <end position="21"/>
    </location>
</feature>
<evidence type="ECO:0000313" key="3">
    <source>
        <dbReference type="Proteomes" id="UP000041601"/>
    </source>
</evidence>
<comment type="caution">
    <text evidence="2">The sequence shown here is derived from an EMBL/GenBank/DDBJ whole genome shotgun (WGS) entry which is preliminary data.</text>
</comment>
<accession>A0ABM9S717</accession>
<keyword evidence="3" id="KW-1185">Reference proteome</keyword>
<feature type="chain" id="PRO_5047512982" evidence="1">
    <location>
        <begin position="22"/>
        <end position="85"/>
    </location>
</feature>
<name>A0ABM9S717_YEREN</name>
<gene>
    <name evidence="2" type="ORF">ERS137959_03491</name>
</gene>
<dbReference type="SUPFAM" id="SSF141729">
    <property type="entry name" value="FimD N-terminal domain-like"/>
    <property type="match status" value="1"/>
</dbReference>
<protein>
    <submittedName>
        <fullName evidence="2">Outer membrane fimbrial usher protein</fullName>
    </submittedName>
</protein>
<evidence type="ECO:0000256" key="1">
    <source>
        <dbReference type="SAM" id="SignalP"/>
    </source>
</evidence>
<organism evidence="2 3">
    <name type="scientific">Yersinia enterocolitica</name>
    <dbReference type="NCBI Taxonomy" id="630"/>
    <lineage>
        <taxon>Bacteria</taxon>
        <taxon>Pseudomonadati</taxon>
        <taxon>Pseudomonadota</taxon>
        <taxon>Gammaproteobacteria</taxon>
        <taxon>Enterobacterales</taxon>
        <taxon>Yersiniaceae</taxon>
        <taxon>Yersinia</taxon>
    </lineage>
</organism>
<dbReference type="Proteomes" id="UP000041601">
    <property type="component" value="Unassembled WGS sequence"/>
</dbReference>